<evidence type="ECO:0000256" key="5">
    <source>
        <dbReference type="SAM" id="SignalP"/>
    </source>
</evidence>
<evidence type="ECO:0000313" key="8">
    <source>
        <dbReference type="Proteomes" id="UP000247681"/>
    </source>
</evidence>
<reference evidence="7 8" key="1">
    <citation type="submission" date="2018-05" db="EMBL/GenBank/DDBJ databases">
        <title>Flavobacterium sp. strain IMCC34758, incomplete genome.</title>
        <authorList>
            <person name="Joung Y."/>
        </authorList>
    </citation>
    <scope>NUCLEOTIDE SEQUENCE [LARGE SCALE GENOMIC DNA]</scope>
    <source>
        <strain evidence="7 8">IMCC34758</strain>
    </source>
</reference>
<dbReference type="Pfam" id="PF07495">
    <property type="entry name" value="Y_Y_Y"/>
    <property type="match status" value="1"/>
</dbReference>
<dbReference type="GO" id="GO:0043565">
    <property type="term" value="F:sequence-specific DNA binding"/>
    <property type="evidence" value="ECO:0007669"/>
    <property type="project" value="InterPro"/>
</dbReference>
<dbReference type="SUPFAM" id="SSF101898">
    <property type="entry name" value="NHL repeat"/>
    <property type="match status" value="1"/>
</dbReference>
<dbReference type="Gene3D" id="1.10.10.60">
    <property type="entry name" value="Homeodomain-like"/>
    <property type="match status" value="1"/>
</dbReference>
<gene>
    <name evidence="7" type="ORF">DMB68_03190</name>
</gene>
<dbReference type="PANTHER" id="PTHR43280">
    <property type="entry name" value="ARAC-FAMILY TRANSCRIPTIONAL REGULATOR"/>
    <property type="match status" value="1"/>
</dbReference>
<dbReference type="InterPro" id="IPR009057">
    <property type="entry name" value="Homeodomain-like_sf"/>
</dbReference>
<dbReference type="EMBL" id="QJHL01000001">
    <property type="protein sequence ID" value="PXY47332.1"/>
    <property type="molecule type" value="Genomic_DNA"/>
</dbReference>
<organism evidence="7 8">
    <name type="scientific">Flavobacterium hydrophilum</name>
    <dbReference type="NCBI Taxonomy" id="2211445"/>
    <lineage>
        <taxon>Bacteria</taxon>
        <taxon>Pseudomonadati</taxon>
        <taxon>Bacteroidota</taxon>
        <taxon>Flavobacteriia</taxon>
        <taxon>Flavobacteriales</taxon>
        <taxon>Flavobacteriaceae</taxon>
        <taxon>Flavobacterium</taxon>
    </lineage>
</organism>
<name>A0A2V4C9T6_9FLAO</name>
<evidence type="ECO:0000256" key="1">
    <source>
        <dbReference type="ARBA" id="ARBA00023015"/>
    </source>
</evidence>
<dbReference type="Gene3D" id="2.60.40.10">
    <property type="entry name" value="Immunoglobulins"/>
    <property type="match status" value="1"/>
</dbReference>
<dbReference type="Pfam" id="PF12833">
    <property type="entry name" value="HTH_18"/>
    <property type="match status" value="1"/>
</dbReference>
<keyword evidence="8" id="KW-1185">Reference proteome</keyword>
<keyword evidence="4" id="KW-0472">Membrane</keyword>
<feature type="domain" description="HTH araC/xylS-type" evidence="6">
    <location>
        <begin position="758"/>
        <end position="857"/>
    </location>
</feature>
<dbReference type="SUPFAM" id="SSF46689">
    <property type="entry name" value="Homeodomain-like"/>
    <property type="match status" value="1"/>
</dbReference>
<keyword evidence="3" id="KW-0804">Transcription</keyword>
<dbReference type="SUPFAM" id="SSF63829">
    <property type="entry name" value="Calcium-dependent phosphotriesterase"/>
    <property type="match status" value="1"/>
</dbReference>
<evidence type="ECO:0000256" key="2">
    <source>
        <dbReference type="ARBA" id="ARBA00023125"/>
    </source>
</evidence>
<evidence type="ECO:0000256" key="4">
    <source>
        <dbReference type="SAM" id="Phobius"/>
    </source>
</evidence>
<keyword evidence="4" id="KW-0812">Transmembrane</keyword>
<dbReference type="OrthoDB" id="1522078at2"/>
<dbReference type="SMART" id="SM00342">
    <property type="entry name" value="HTH_ARAC"/>
    <property type="match status" value="1"/>
</dbReference>
<evidence type="ECO:0000256" key="3">
    <source>
        <dbReference type="ARBA" id="ARBA00023163"/>
    </source>
</evidence>
<dbReference type="InterPro" id="IPR011110">
    <property type="entry name" value="Reg_prop"/>
</dbReference>
<keyword evidence="4" id="KW-1133">Transmembrane helix</keyword>
<dbReference type="Proteomes" id="UP000247681">
    <property type="component" value="Unassembled WGS sequence"/>
</dbReference>
<accession>A0A2V4C9T6</accession>
<feature type="signal peptide" evidence="5">
    <location>
        <begin position="1"/>
        <end position="22"/>
    </location>
</feature>
<dbReference type="PANTHER" id="PTHR43280:SF2">
    <property type="entry name" value="HTH-TYPE TRANSCRIPTIONAL REGULATOR EXSA"/>
    <property type="match status" value="1"/>
</dbReference>
<dbReference type="RefSeq" id="WP_110346330.1">
    <property type="nucleotide sequence ID" value="NZ_QJHL01000001.1"/>
</dbReference>
<keyword evidence="2" id="KW-0238">DNA-binding</keyword>
<dbReference type="GO" id="GO:0003700">
    <property type="term" value="F:DNA-binding transcription factor activity"/>
    <property type="evidence" value="ECO:0007669"/>
    <property type="project" value="InterPro"/>
</dbReference>
<sequence length="862" mass="99007">MNHIVKVIIVFFIFFCTASGQTSDLVFSPINVSDGLSDNQIRFILQLSDGRMVFKTSGNINLYDGQHFKYIHHTARHIYPLKGYNGFYRIYQGKDSLLWIKDSHKLMCVDLRTEKYLPDLDIYFNKKGFRKSVEDLFLDSDKRLWFLSSGRLWKYNSSDFIDIKANHGQLQDLDTQNNILYLFFSTGEVVCYDLKTGRKRYSSAAYPDSQHDFFNYTSMVVKGKNGFYQLRNGSKGGFFYFDIQKKVWKKVLETSYTLNTLAVTKDDIAYISCTNGIWIINCHSGQKQYFPTLKKVDGSILKTEVSTLFYDKQGGLWLGTLNQGLLYYHPSRYKFKNIGRSSFQSAENGDVTVQSFAEDKNGNIYIKAGGVIYRYSPLRQNDNTLTIIQPSSVPVEIVKKLHKASTFTGINNETAFLKDIRGWEWIGTQDGLKLFDPKKKKERIFYTKDGLSNNFVHAILQDRHHNVWITTSYGITKLQIDPANSKISFTTFGPDEGTLSGEYSNGAAFEAVGGTLYFGGIDGFNILKTNPVSSEKLPFKPVFTNLFLKGEKIEPGARYDGRIIMPVAAPYTKEIELSYGQNFLTLEFSALNYQNPAQTYYRYQLKGIDNEWRETSTGGQNENRNNGVLKTSYTNLPHGNYTFQVMSSGNDRKWNGLVSELRIDIKPPWWKTTTAYVLFILLFTGLIGAGIYFYLYYSRKKLEQNHREDILLVRIRNLIEQCKYLETEKENYLAQTNLQTIESGESRNENRADEMFLAKALELVEKNLNVPDYSVENLSRDLCMDRTGLYRKLIALLDKPPSLFIRNIRLQKAAVLILEGELSISEIAERVGFSSSSYLSKCFQEMYGCRPSEYAQMIRKST</sequence>
<protein>
    <submittedName>
        <fullName evidence="7">Transcriptional regulator</fullName>
    </submittedName>
</protein>
<dbReference type="InterPro" id="IPR011123">
    <property type="entry name" value="Y_Y_Y"/>
</dbReference>
<dbReference type="InterPro" id="IPR013783">
    <property type="entry name" value="Ig-like_fold"/>
</dbReference>
<feature type="transmembrane region" description="Helical" evidence="4">
    <location>
        <begin position="675"/>
        <end position="697"/>
    </location>
</feature>
<feature type="chain" id="PRO_5016053026" evidence="5">
    <location>
        <begin position="23"/>
        <end position="862"/>
    </location>
</feature>
<dbReference type="AlphaFoldDB" id="A0A2V4C9T6"/>
<dbReference type="Gene3D" id="2.130.10.10">
    <property type="entry name" value="YVTN repeat-like/Quinoprotein amine dehydrogenase"/>
    <property type="match status" value="2"/>
</dbReference>
<comment type="caution">
    <text evidence="7">The sequence shown here is derived from an EMBL/GenBank/DDBJ whole genome shotgun (WGS) entry which is preliminary data.</text>
</comment>
<evidence type="ECO:0000313" key="7">
    <source>
        <dbReference type="EMBL" id="PXY47332.1"/>
    </source>
</evidence>
<evidence type="ECO:0000259" key="6">
    <source>
        <dbReference type="PROSITE" id="PS01124"/>
    </source>
</evidence>
<dbReference type="Pfam" id="PF07494">
    <property type="entry name" value="Reg_prop"/>
    <property type="match status" value="1"/>
</dbReference>
<dbReference type="PROSITE" id="PS01124">
    <property type="entry name" value="HTH_ARAC_FAMILY_2"/>
    <property type="match status" value="1"/>
</dbReference>
<keyword evidence="1" id="KW-0805">Transcription regulation</keyword>
<proteinExistence type="predicted"/>
<dbReference type="InterPro" id="IPR015943">
    <property type="entry name" value="WD40/YVTN_repeat-like_dom_sf"/>
</dbReference>
<dbReference type="InterPro" id="IPR018060">
    <property type="entry name" value="HTH_AraC"/>
</dbReference>
<keyword evidence="5" id="KW-0732">Signal</keyword>